<evidence type="ECO:0000313" key="8">
    <source>
        <dbReference type="Proteomes" id="UP001151529"/>
    </source>
</evidence>
<reference evidence="7" key="1">
    <citation type="submission" date="2022-11" db="EMBL/GenBank/DDBJ databases">
        <authorList>
            <person name="Hyden B.L."/>
            <person name="Feng K."/>
            <person name="Yates T."/>
            <person name="Jawdy S."/>
            <person name="Smart L.B."/>
            <person name="Muchero W."/>
        </authorList>
    </citation>
    <scope>NUCLEOTIDE SEQUENCE</scope>
    <source>
        <tissue evidence="7">Shoot tip</tissue>
    </source>
</reference>
<dbReference type="AlphaFoldDB" id="A0A9Q0UVI6"/>
<evidence type="ECO:0000256" key="4">
    <source>
        <dbReference type="ARBA" id="ARBA00040604"/>
    </source>
</evidence>
<keyword evidence="3" id="KW-0496">Mitochondrion</keyword>
<dbReference type="Pfam" id="PF07534">
    <property type="entry name" value="TLD"/>
    <property type="match status" value="2"/>
</dbReference>
<evidence type="ECO:0000259" key="6">
    <source>
        <dbReference type="PROSITE" id="PS51886"/>
    </source>
</evidence>
<protein>
    <recommendedName>
        <fullName evidence="4">Oxidation resistance protein 1</fullName>
    </recommendedName>
</protein>
<proteinExistence type="inferred from homology"/>
<dbReference type="Proteomes" id="UP001151529">
    <property type="component" value="Chromosome 5"/>
</dbReference>
<comment type="subcellular location">
    <subcellularLocation>
        <location evidence="1">Mitochondrion</location>
    </subcellularLocation>
</comment>
<organism evidence="7 8">
    <name type="scientific">Salix viminalis</name>
    <name type="common">Common osier</name>
    <name type="synonym">Basket willow</name>
    <dbReference type="NCBI Taxonomy" id="40686"/>
    <lineage>
        <taxon>Eukaryota</taxon>
        <taxon>Viridiplantae</taxon>
        <taxon>Streptophyta</taxon>
        <taxon>Embryophyta</taxon>
        <taxon>Tracheophyta</taxon>
        <taxon>Spermatophyta</taxon>
        <taxon>Magnoliopsida</taxon>
        <taxon>eudicotyledons</taxon>
        <taxon>Gunneridae</taxon>
        <taxon>Pentapetalae</taxon>
        <taxon>rosids</taxon>
        <taxon>fabids</taxon>
        <taxon>Malpighiales</taxon>
        <taxon>Salicaceae</taxon>
        <taxon>Saliceae</taxon>
        <taxon>Salix</taxon>
    </lineage>
</organism>
<comment type="similarity">
    <text evidence="2">Belongs to the OXR1 family.</text>
</comment>
<feature type="region of interest" description="Disordered" evidence="5">
    <location>
        <begin position="27"/>
        <end position="70"/>
    </location>
</feature>
<reference evidence="7" key="2">
    <citation type="journal article" date="2023" name="Int. J. Mol. Sci.">
        <title>De Novo Assembly and Annotation of 11 Diverse Shrub Willow (Salix) Genomes Reveals Novel Gene Organization in Sex-Linked Regions.</title>
        <authorList>
            <person name="Hyden B."/>
            <person name="Feng K."/>
            <person name="Yates T.B."/>
            <person name="Jawdy S."/>
            <person name="Cereghino C."/>
            <person name="Smart L.B."/>
            <person name="Muchero W."/>
        </authorList>
    </citation>
    <scope>NUCLEOTIDE SEQUENCE [LARGE SCALE GENOMIC DNA]</scope>
    <source>
        <tissue evidence="7">Shoot tip</tissue>
    </source>
</reference>
<gene>
    <name evidence="7" type="ORF">OIU85_019278</name>
</gene>
<dbReference type="OrthoDB" id="26679at2759"/>
<evidence type="ECO:0000313" key="7">
    <source>
        <dbReference type="EMBL" id="KAJ6737199.1"/>
    </source>
</evidence>
<accession>A0A9Q0UVI6</accession>
<dbReference type="PANTHER" id="PTHR23354:SF62">
    <property type="entry name" value="MUSTARD, ISOFORM V"/>
    <property type="match status" value="1"/>
</dbReference>
<evidence type="ECO:0000256" key="2">
    <source>
        <dbReference type="ARBA" id="ARBA00009540"/>
    </source>
</evidence>
<sequence>MKLFEPDMRRSKSVPFVSGLTTVILNPISVKPSKHPTPRPHPLPEDTSESKTSQLEPIAEEYTGHLAEEPDTSSFTAFLFSLLSSSESGNNAKLDKQNDNSDQMDGQLSGNVAKESGTKKGSHSRAKQSLRAIYEATRIGRYQSQEHEENSDLKIAGADDSDEVEMKSMLKQNMKEPVAFGDLPDISEPSLLLSEKTRGTLYDSLPALVQGRKWLLLYSTWRHGISLSTLYRRSMLWPGPCLLAVGDRKGAVFGGLVEAPLRPANKKYQVDTNLLIHIDSNFFCVVLTYKFGQGSNSTFVFTNTPGYPVIFHPTGANRYFTLCSTAFLAIGGGGHFALYLDSDL</sequence>
<evidence type="ECO:0000256" key="5">
    <source>
        <dbReference type="SAM" id="MobiDB-lite"/>
    </source>
</evidence>
<feature type="compositionally biased region" description="Polar residues" evidence="5">
    <location>
        <begin position="100"/>
        <end position="110"/>
    </location>
</feature>
<evidence type="ECO:0000256" key="3">
    <source>
        <dbReference type="ARBA" id="ARBA00023128"/>
    </source>
</evidence>
<feature type="domain" description="TLDc" evidence="6">
    <location>
        <begin position="191"/>
        <end position="344"/>
    </location>
</feature>
<feature type="region of interest" description="Disordered" evidence="5">
    <location>
        <begin position="88"/>
        <end position="128"/>
    </location>
</feature>
<dbReference type="PROSITE" id="PS51886">
    <property type="entry name" value="TLDC"/>
    <property type="match status" value="1"/>
</dbReference>
<comment type="caution">
    <text evidence="7">The sequence shown here is derived from an EMBL/GenBank/DDBJ whole genome shotgun (WGS) entry which is preliminary data.</text>
</comment>
<dbReference type="EMBL" id="JAPFFL010000003">
    <property type="protein sequence ID" value="KAJ6737199.1"/>
    <property type="molecule type" value="Genomic_DNA"/>
</dbReference>
<keyword evidence="8" id="KW-1185">Reference proteome</keyword>
<name>A0A9Q0UVI6_SALVM</name>
<dbReference type="InterPro" id="IPR006571">
    <property type="entry name" value="TLDc_dom"/>
</dbReference>
<dbReference type="GO" id="GO:0005739">
    <property type="term" value="C:mitochondrion"/>
    <property type="evidence" value="ECO:0007669"/>
    <property type="project" value="UniProtKB-SubCell"/>
</dbReference>
<evidence type="ECO:0000256" key="1">
    <source>
        <dbReference type="ARBA" id="ARBA00004173"/>
    </source>
</evidence>
<dbReference type="SMART" id="SM00584">
    <property type="entry name" value="TLDc"/>
    <property type="match status" value="1"/>
</dbReference>
<dbReference type="PANTHER" id="PTHR23354">
    <property type="entry name" value="NUCLEOLAR PROTEIN 7/ESTROGEN RECEPTOR COACTIVATOR-RELATED"/>
    <property type="match status" value="1"/>
</dbReference>